<dbReference type="InterPro" id="IPR026983">
    <property type="entry name" value="DHC"/>
</dbReference>
<dbReference type="GO" id="GO:0005874">
    <property type="term" value="C:microtubule"/>
    <property type="evidence" value="ECO:0007669"/>
    <property type="project" value="UniProtKB-KW"/>
</dbReference>
<dbReference type="EMBL" id="JABANM010014824">
    <property type="protein sequence ID" value="KAF4732064.1"/>
    <property type="molecule type" value="Genomic_DNA"/>
</dbReference>
<dbReference type="Proteomes" id="UP000574390">
    <property type="component" value="Unassembled WGS sequence"/>
</dbReference>
<keyword evidence="3" id="KW-0963">Cytoplasm</keyword>
<evidence type="ECO:0008006" key="18">
    <source>
        <dbReference type="Google" id="ProtNLM"/>
    </source>
</evidence>
<evidence type="ECO:0000256" key="11">
    <source>
        <dbReference type="ARBA" id="ARBA00023212"/>
    </source>
</evidence>
<evidence type="ECO:0000313" key="16">
    <source>
        <dbReference type="EMBL" id="KAF4732064.1"/>
    </source>
</evidence>
<feature type="domain" description="Dynein heavy chain region D6 P-loop" evidence="13">
    <location>
        <begin position="243"/>
        <end position="355"/>
    </location>
</feature>
<dbReference type="GO" id="GO:0005524">
    <property type="term" value="F:ATP binding"/>
    <property type="evidence" value="ECO:0007669"/>
    <property type="project" value="UniProtKB-KW"/>
</dbReference>
<dbReference type="InterPro" id="IPR027417">
    <property type="entry name" value="P-loop_NTPase"/>
</dbReference>
<dbReference type="Gene3D" id="3.40.50.300">
    <property type="entry name" value="P-loop containing nucleotide triphosphate hydrolases"/>
    <property type="match status" value="1"/>
</dbReference>
<evidence type="ECO:0000256" key="1">
    <source>
        <dbReference type="ARBA" id="ARBA00004138"/>
    </source>
</evidence>
<evidence type="ECO:0000256" key="7">
    <source>
        <dbReference type="ARBA" id="ARBA00023017"/>
    </source>
</evidence>
<dbReference type="InterPro" id="IPR004273">
    <property type="entry name" value="Dynein_heavy_D6_P-loop"/>
</dbReference>
<dbReference type="PANTHER" id="PTHR22878:SF70">
    <property type="entry name" value="DYNEIN HEAVY CHAIN 2, AXONEMAL"/>
    <property type="match status" value="1"/>
</dbReference>
<evidence type="ECO:0000259" key="14">
    <source>
        <dbReference type="Pfam" id="PF18198"/>
    </source>
</evidence>
<dbReference type="PANTHER" id="PTHR22878">
    <property type="entry name" value="DYNEIN HEAVY CHAIN 6, AXONEMAL-LIKE-RELATED"/>
    <property type="match status" value="1"/>
</dbReference>
<evidence type="ECO:0000256" key="4">
    <source>
        <dbReference type="ARBA" id="ARBA00022701"/>
    </source>
</evidence>
<organism evidence="16 17">
    <name type="scientific">Perkinsus olseni</name>
    <name type="common">Perkinsus atlanticus</name>
    <dbReference type="NCBI Taxonomy" id="32597"/>
    <lineage>
        <taxon>Eukaryota</taxon>
        <taxon>Sar</taxon>
        <taxon>Alveolata</taxon>
        <taxon>Perkinsozoa</taxon>
        <taxon>Perkinsea</taxon>
        <taxon>Perkinsida</taxon>
        <taxon>Perkinsidae</taxon>
        <taxon>Perkinsus</taxon>
    </lineage>
</organism>
<feature type="domain" description="Dynein heavy chain AAA lid" evidence="14">
    <location>
        <begin position="387"/>
        <end position="527"/>
    </location>
</feature>
<dbReference type="Pfam" id="PF18199">
    <property type="entry name" value="Dynein_C"/>
    <property type="match status" value="1"/>
</dbReference>
<dbReference type="GO" id="GO:0008569">
    <property type="term" value="F:minus-end-directed microtubule motor activity"/>
    <property type="evidence" value="ECO:0007669"/>
    <property type="project" value="InterPro"/>
</dbReference>
<dbReference type="GO" id="GO:0051959">
    <property type="term" value="F:dynein light intermediate chain binding"/>
    <property type="evidence" value="ECO:0007669"/>
    <property type="project" value="InterPro"/>
</dbReference>
<dbReference type="InterPro" id="IPR042219">
    <property type="entry name" value="AAA_lid_11_sf"/>
</dbReference>
<dbReference type="Gene3D" id="1.10.8.1220">
    <property type="match status" value="1"/>
</dbReference>
<evidence type="ECO:0000256" key="12">
    <source>
        <dbReference type="ARBA" id="ARBA00023273"/>
    </source>
</evidence>
<dbReference type="GO" id="GO:0005929">
    <property type="term" value="C:cilium"/>
    <property type="evidence" value="ECO:0007669"/>
    <property type="project" value="UniProtKB-SubCell"/>
</dbReference>
<evidence type="ECO:0000256" key="3">
    <source>
        <dbReference type="ARBA" id="ARBA00022490"/>
    </source>
</evidence>
<evidence type="ECO:0000256" key="10">
    <source>
        <dbReference type="ARBA" id="ARBA00023175"/>
    </source>
</evidence>
<dbReference type="FunFam" id="3.40.50.300:FF:000153">
    <property type="entry name" value="Dynein axonemal heavy chain 1"/>
    <property type="match status" value="1"/>
</dbReference>
<evidence type="ECO:0000313" key="17">
    <source>
        <dbReference type="Proteomes" id="UP000574390"/>
    </source>
</evidence>
<keyword evidence="4" id="KW-0493">Microtubule</keyword>
<protein>
    <recommendedName>
        <fullName evidence="18">Dynein heavy chain 1, axonemal</fullName>
    </recommendedName>
</protein>
<evidence type="ECO:0000256" key="6">
    <source>
        <dbReference type="ARBA" id="ARBA00022840"/>
    </source>
</evidence>
<sequence length="847" mass="95183">MVQIDAARENYKSCGDRAATLFFVLNDLVTVDPMYQFALEPYIKLFQSSIDKSSEQNPMTCGVDERVEVLNDYHTLAVYRFASRALFERHKLLLSLHMTTRILASKSALSPNEFAFFLRGGQTLDKSTQAVNPSPDWITPVCWDNITSLAVASPDAFKGFQSAVEQGLREWKRWYMASEPESEPLPGEWESRLDPLQKLLLVRALRGDRILPAVGRFVTAKMGPRFVEPPNFDLEAIYDESDARIPLVFVLSPGMDPTPLLRGLAVSRGTEWKTISLGQGQAPKAEAMLRHGVAAGFWVFLANCHLSVSWLPALEKLVVHELEEKTPHATFRLWLSSDPTPKFPIALLQKCMKMTTEPPRGLKANMARLLINLSEDQFTRCTQANEYRKLLFSLVWFHAILLERKKFKNLGWNVAYDFNDSDFDICENILAMYLDEYPNEIPWEAIRYLIADANYGGRVTEYPDNKLLRAYVDEFFCPDAITTSSFPLSPLPTYYIPEETTLDGYRMYVRELPLNEPPEAFGQHVNAEISSALADAEALLSTVISIQPAGEASQANKSDAGGGGSGSKDDTVMKVCDNLLEKLPEDIDFADIASRNEGDTSPLKIVLLQEIERYNLLLRKVRVSIHELKKGIAGFVVISEDQEAVMQSLSEGKVPGAWHSAYPSLKPLNAWIVDLISRIDQLSQWGLYETPKVFWLGGLTYPTGFLTAVLQLSARKNMVSVDTLSFDFVVLQIHDETSVTAAPKEGAYVSKMILEGASWNVQHSHLAEPEPMELFSPIPIVHFKPVAKKKTTEQVVSNIYPCPLYLYPIRTGTRERPSFMIWVDLEAGERNASFWTKRGTALLLSIA</sequence>
<evidence type="ECO:0000256" key="9">
    <source>
        <dbReference type="ARBA" id="ARBA00023069"/>
    </source>
</evidence>
<feature type="domain" description="Dynein heavy chain C-terminal" evidence="15">
    <location>
        <begin position="535"/>
        <end position="844"/>
    </location>
</feature>
<keyword evidence="10" id="KW-0505">Motor protein</keyword>
<keyword evidence="8" id="KW-0175">Coiled coil</keyword>
<dbReference type="FunFam" id="1.10.8.1220:FF:000001">
    <property type="entry name" value="Dynein axonemal heavy chain 5"/>
    <property type="match status" value="1"/>
</dbReference>
<dbReference type="GO" id="GO:0030286">
    <property type="term" value="C:dynein complex"/>
    <property type="evidence" value="ECO:0007669"/>
    <property type="project" value="UniProtKB-KW"/>
</dbReference>
<keyword evidence="11" id="KW-0206">Cytoskeleton</keyword>
<gene>
    <name evidence="16" type="ORF">FOZ62_025562</name>
</gene>
<dbReference type="Pfam" id="PF18198">
    <property type="entry name" value="AAA_lid_11"/>
    <property type="match status" value="1"/>
</dbReference>
<dbReference type="Gene3D" id="1.10.8.720">
    <property type="entry name" value="Region D6 of dynein motor"/>
    <property type="match status" value="1"/>
</dbReference>
<keyword evidence="6" id="KW-0067">ATP-binding</keyword>
<evidence type="ECO:0000259" key="13">
    <source>
        <dbReference type="Pfam" id="PF03028"/>
    </source>
</evidence>
<evidence type="ECO:0000256" key="5">
    <source>
        <dbReference type="ARBA" id="ARBA00022741"/>
    </source>
</evidence>
<comment type="caution">
    <text evidence="16">The sequence shown here is derived from an EMBL/GenBank/DDBJ whole genome shotgun (WGS) entry which is preliminary data.</text>
</comment>
<evidence type="ECO:0000256" key="8">
    <source>
        <dbReference type="ARBA" id="ARBA00023054"/>
    </source>
</evidence>
<keyword evidence="5" id="KW-0547">Nucleotide-binding</keyword>
<dbReference type="Gene3D" id="1.20.1270.280">
    <property type="match status" value="1"/>
</dbReference>
<dbReference type="FunFam" id="3.10.490.20:FF:000008">
    <property type="entry name" value="dynein heavy chain 2, axonemal"/>
    <property type="match status" value="1"/>
</dbReference>
<evidence type="ECO:0000259" key="15">
    <source>
        <dbReference type="Pfam" id="PF18199"/>
    </source>
</evidence>
<accession>A0A7J6SGF2</accession>
<proteinExistence type="predicted"/>
<dbReference type="InterPro" id="IPR041658">
    <property type="entry name" value="AAA_lid_11"/>
</dbReference>
<name>A0A7J6SGF2_PEROL</name>
<evidence type="ECO:0000256" key="2">
    <source>
        <dbReference type="ARBA" id="ARBA00004245"/>
    </source>
</evidence>
<dbReference type="GO" id="GO:0007018">
    <property type="term" value="P:microtubule-based movement"/>
    <property type="evidence" value="ECO:0007669"/>
    <property type="project" value="InterPro"/>
</dbReference>
<dbReference type="InterPro" id="IPR041228">
    <property type="entry name" value="Dynein_C"/>
</dbReference>
<keyword evidence="12" id="KW-0966">Cell projection</keyword>
<dbReference type="Gene3D" id="3.10.490.20">
    <property type="match status" value="1"/>
</dbReference>
<reference evidence="16 17" key="1">
    <citation type="submission" date="2020-04" db="EMBL/GenBank/DDBJ databases">
        <title>Perkinsus olseni comparative genomics.</title>
        <authorList>
            <person name="Bogema D.R."/>
        </authorList>
    </citation>
    <scope>NUCLEOTIDE SEQUENCE [LARGE SCALE GENOMIC DNA]</scope>
    <source>
        <strain evidence="16">ATCC PRA-205</strain>
    </source>
</reference>
<dbReference type="AlphaFoldDB" id="A0A7J6SGF2"/>
<keyword evidence="9" id="KW-0969">Cilium</keyword>
<dbReference type="GO" id="GO:0045505">
    <property type="term" value="F:dynein intermediate chain binding"/>
    <property type="evidence" value="ECO:0007669"/>
    <property type="project" value="InterPro"/>
</dbReference>
<dbReference type="Pfam" id="PF03028">
    <property type="entry name" value="Dynein_heavy"/>
    <property type="match status" value="1"/>
</dbReference>
<comment type="subcellular location">
    <subcellularLocation>
        <location evidence="1">Cell projection</location>
        <location evidence="1">Cilium</location>
    </subcellularLocation>
    <subcellularLocation>
        <location evidence="2">Cytoplasm</location>
        <location evidence="2">Cytoskeleton</location>
    </subcellularLocation>
</comment>
<dbReference type="InterPro" id="IPR043160">
    <property type="entry name" value="Dynein_C_barrel"/>
</dbReference>
<keyword evidence="7" id="KW-0243">Dynein</keyword>